<dbReference type="PANTHER" id="PTHR31170:SF21">
    <property type="match status" value="1"/>
</dbReference>
<gene>
    <name evidence="2" type="ORF">V5N11_033950</name>
</gene>
<keyword evidence="1" id="KW-1133">Transmembrane helix</keyword>
<proteinExistence type="predicted"/>
<feature type="transmembrane region" description="Helical" evidence="1">
    <location>
        <begin position="276"/>
        <end position="302"/>
    </location>
</feature>
<dbReference type="AlphaFoldDB" id="A0ABD1ASY1"/>
<dbReference type="EMBL" id="JBANAX010000403">
    <property type="protein sequence ID" value="KAL1209877.1"/>
    <property type="molecule type" value="Genomic_DNA"/>
</dbReference>
<reference evidence="2 3" key="1">
    <citation type="submission" date="2024-04" db="EMBL/GenBank/DDBJ databases">
        <title>Genome assembly C_amara_ONT_v2.</title>
        <authorList>
            <person name="Yant L."/>
            <person name="Moore C."/>
            <person name="Slenker M."/>
        </authorList>
    </citation>
    <scope>NUCLEOTIDE SEQUENCE [LARGE SCALE GENOMIC DNA]</scope>
    <source>
        <tissue evidence="2">Leaf</tissue>
    </source>
</reference>
<dbReference type="InterPro" id="IPR004158">
    <property type="entry name" value="DUF247_pln"/>
</dbReference>
<name>A0ABD1ASY1_CARAN</name>
<keyword evidence="1" id="KW-0472">Membrane</keyword>
<evidence type="ECO:0000313" key="2">
    <source>
        <dbReference type="EMBL" id="KAL1209877.1"/>
    </source>
</evidence>
<evidence type="ECO:0000313" key="3">
    <source>
        <dbReference type="Proteomes" id="UP001558713"/>
    </source>
</evidence>
<sequence length="308" mass="34448">MFILMLVLVNRNKVPLINPEDTIFTVPWILPVLRLDLLLLENQVPYIVLQTLFAKFGLTRVGVSLGRLILDFFEKSLGITWTENSLEDVEREVRQPRHLLHLIRGAIACLSDLKNQIGNSYPTSNTKSSLVLSATKLQLQGLKFMVAKNADTFLDVVLNGNVLMIPPVMLDHFMVTFLFNCVALEHCFPACGDHITTYIVLMGCLMKEKEDASFICNKGIIDNLFGSDEEASRFFKDISKSVKLESSSCNLRFMFQSINGYTSRRSIGCNYCGSPWVVALTIGAVVLLLVAIAQLVVACLSFGHDLRH</sequence>
<organism evidence="2 3">
    <name type="scientific">Cardamine amara subsp. amara</name>
    <dbReference type="NCBI Taxonomy" id="228776"/>
    <lineage>
        <taxon>Eukaryota</taxon>
        <taxon>Viridiplantae</taxon>
        <taxon>Streptophyta</taxon>
        <taxon>Embryophyta</taxon>
        <taxon>Tracheophyta</taxon>
        <taxon>Spermatophyta</taxon>
        <taxon>Magnoliopsida</taxon>
        <taxon>eudicotyledons</taxon>
        <taxon>Gunneridae</taxon>
        <taxon>Pentapetalae</taxon>
        <taxon>rosids</taxon>
        <taxon>malvids</taxon>
        <taxon>Brassicales</taxon>
        <taxon>Brassicaceae</taxon>
        <taxon>Cardamineae</taxon>
        <taxon>Cardamine</taxon>
    </lineage>
</organism>
<protein>
    <submittedName>
        <fullName evidence="2">Uncharacterized protein</fullName>
    </submittedName>
</protein>
<keyword evidence="3" id="KW-1185">Reference proteome</keyword>
<keyword evidence="1" id="KW-0812">Transmembrane</keyword>
<evidence type="ECO:0000256" key="1">
    <source>
        <dbReference type="SAM" id="Phobius"/>
    </source>
</evidence>
<dbReference type="Pfam" id="PF03140">
    <property type="entry name" value="DUF247"/>
    <property type="match status" value="1"/>
</dbReference>
<dbReference type="PANTHER" id="PTHR31170">
    <property type="entry name" value="BNAC04G53230D PROTEIN"/>
    <property type="match status" value="1"/>
</dbReference>
<comment type="caution">
    <text evidence="2">The sequence shown here is derived from an EMBL/GenBank/DDBJ whole genome shotgun (WGS) entry which is preliminary data.</text>
</comment>
<dbReference type="Proteomes" id="UP001558713">
    <property type="component" value="Unassembled WGS sequence"/>
</dbReference>
<accession>A0ABD1ASY1</accession>